<comment type="caution">
    <text evidence="2">The sequence shown here is derived from an EMBL/GenBank/DDBJ whole genome shotgun (WGS) entry which is preliminary data.</text>
</comment>
<dbReference type="AlphaFoldDB" id="A0A3R9N8K8"/>
<accession>A0A3R9N8K8</accession>
<dbReference type="OrthoDB" id="4827574at2"/>
<evidence type="ECO:0000313" key="3">
    <source>
        <dbReference type="Proteomes" id="UP000273500"/>
    </source>
</evidence>
<dbReference type="Proteomes" id="UP000273500">
    <property type="component" value="Unassembled WGS sequence"/>
</dbReference>
<evidence type="ECO:0000259" key="1">
    <source>
        <dbReference type="Pfam" id="PF05076"/>
    </source>
</evidence>
<feature type="domain" description="Suppressor of fused-like" evidence="1">
    <location>
        <begin position="63"/>
        <end position="240"/>
    </location>
</feature>
<gene>
    <name evidence="2" type="ORF">EI291_00970</name>
</gene>
<protein>
    <submittedName>
        <fullName evidence="2">Suppressor of fused domain protein</fullName>
    </submittedName>
</protein>
<dbReference type="RefSeq" id="WP_125417398.1">
    <property type="nucleotide sequence ID" value="NZ_RWIT01000001.1"/>
</dbReference>
<keyword evidence="3" id="KW-1185">Reference proteome</keyword>
<reference evidence="2 3" key="1">
    <citation type="submission" date="2018-12" db="EMBL/GenBank/DDBJ databases">
        <authorList>
            <person name="Feng G."/>
            <person name="Zhu H."/>
        </authorList>
    </citation>
    <scope>NUCLEOTIDE SEQUENCE [LARGE SCALE GENOMIC DNA]</scope>
    <source>
        <strain evidence="2 3">KCTC 12533</strain>
    </source>
</reference>
<proteinExistence type="predicted"/>
<evidence type="ECO:0000313" key="2">
    <source>
        <dbReference type="EMBL" id="RSK50921.1"/>
    </source>
</evidence>
<organism evidence="2 3">
    <name type="scientific">Hymenobacter rigui</name>
    <dbReference type="NCBI Taxonomy" id="334424"/>
    <lineage>
        <taxon>Bacteria</taxon>
        <taxon>Pseudomonadati</taxon>
        <taxon>Bacteroidota</taxon>
        <taxon>Cytophagia</taxon>
        <taxon>Cytophagales</taxon>
        <taxon>Hymenobacteraceae</taxon>
        <taxon>Hymenobacter</taxon>
    </lineage>
</organism>
<name>A0A3R9N8K8_9BACT</name>
<sequence>MSEQEIEPENSSSGAPIYRYENVEPEPFSLASGDEESIEAISRHIEQHVGPVTGVFHELISDKVHLDVHIVAPTKDFPFYTLVTSGMSDLPMTVPADAESPAYAELCILLPSTWPLSDVGQADSTPTDEAYWPIGWMKFIARFPHEYHTWLGSGHTIPNGEQAEPYAADTKLGCMLLLPSISLPEEFRELRVTDEKTIHFYCLYPIYKEEMELKMNKGVDALLDKFDEAGISDVIDVARPNVAKKKGFLGLW</sequence>
<dbReference type="Pfam" id="PF05076">
    <property type="entry name" value="SUFU"/>
    <property type="match status" value="1"/>
</dbReference>
<dbReference type="InterPro" id="IPR020941">
    <property type="entry name" value="SUFU-like_domain"/>
</dbReference>
<dbReference type="EMBL" id="RWIT01000001">
    <property type="protein sequence ID" value="RSK50921.1"/>
    <property type="molecule type" value="Genomic_DNA"/>
</dbReference>